<feature type="domain" description="CHAT" evidence="1">
    <location>
        <begin position="619"/>
        <end position="881"/>
    </location>
</feature>
<organism evidence="2 3">
    <name type="scientific">Algoriphagus aquaeductus</name>
    <dbReference type="NCBI Taxonomy" id="475299"/>
    <lineage>
        <taxon>Bacteria</taxon>
        <taxon>Pseudomonadati</taxon>
        <taxon>Bacteroidota</taxon>
        <taxon>Cytophagia</taxon>
        <taxon>Cytophagales</taxon>
        <taxon>Cyclobacteriaceae</taxon>
        <taxon>Algoriphagus</taxon>
    </lineage>
</organism>
<dbReference type="Gene3D" id="1.25.40.10">
    <property type="entry name" value="Tetratricopeptide repeat domain"/>
    <property type="match status" value="2"/>
</dbReference>
<dbReference type="AlphaFoldDB" id="A0A326RN55"/>
<sequence length="919" mass="103986">MVKKIGVCFLAGYLSLLGGSLGDSLQSRPQLDRANFLYFLDNPTEQQDIEAMELYQQVLSLVPESAEALDYVLAAERLGNLYLSYGKVEDAKKSYNQGILLARAFQLGDTTVYAHHLYLGETYFSLSQLDSSLFHLKQAELLQSQLNSNAEPERLFNALGVYHYETGNFNQSVSYFTKAESFLSADNSDWENYARYSFSSNKASALYRIEQFDQAQQIYRELLKLGINTDQLRINLANTYIEQGLSEGALAILDSIDSNFASGSLSYQNLRSKVFLQQGDLEKLEKQLSIAQKLVSADTGPGKNLQKGIYFILRGDLEMRKNKFESALNYFHSAIVQLHSDVKLNDPFSNPQQMTLGMGALTLFEALTKKAKAAWAMDENKEKNPGVELGIQTWEKAFSLSKFISLNYDNEEARIFLGDKVQVAYQEAIDGLFHLTSAIGEDRAMKKAFQWAEESKSEGLKIGAMEEAKKRSLGMPENLIQEEKNILFSISKNYQKQLDNRNPELQNQLDKELLDLNVELSRLREKFRAFPGFISFEEQSFELEKLQKSLPAEYGILSLFNSRENLFLFWLDRKNLSWNIIPQQDLDWEGIMGWAESIKSPRISGRYTADRVILGFSKQLLNPFQSRLDVVDELLIIPHGSFHSFPFELLPQDSHTFLLEAKAISYQFSARFVGLTKRSKDQDLMLSFAPFAGIETDNPSEFSPLPGSEAEIQKLPQGLRLVGKEGKKQVFLAKAPGYQMIHLATHAVASSQDPKEAFIAFYPEGEEYRLFAQELATQHLESVELVYLSACETGGGKQSASEGLISLARSFAIAGVDQLVLSEWVSEDQVSQYLAHRFYHHVERGETYANSLRLAKLDFLEDPTMAQFHHPFFWTTYRIIGQPEEGIKNSAHLLFSLTLLVVSFFLGWKFFPKSLGASG</sequence>
<dbReference type="SMART" id="SM00028">
    <property type="entry name" value="TPR"/>
    <property type="match status" value="5"/>
</dbReference>
<dbReference type="InterPro" id="IPR019734">
    <property type="entry name" value="TPR_rpt"/>
</dbReference>
<dbReference type="OrthoDB" id="9771112at2"/>
<evidence type="ECO:0000313" key="3">
    <source>
        <dbReference type="Proteomes" id="UP000248917"/>
    </source>
</evidence>
<keyword evidence="3" id="KW-1185">Reference proteome</keyword>
<evidence type="ECO:0000259" key="1">
    <source>
        <dbReference type="Pfam" id="PF12770"/>
    </source>
</evidence>
<dbReference type="RefSeq" id="WP_111393536.1">
    <property type="nucleotide sequence ID" value="NZ_QKTX01000010.1"/>
</dbReference>
<dbReference type="PANTHER" id="PTHR10098">
    <property type="entry name" value="RAPSYN-RELATED"/>
    <property type="match status" value="1"/>
</dbReference>
<proteinExistence type="predicted"/>
<gene>
    <name evidence="2" type="ORF">CLV31_11081</name>
</gene>
<name>A0A326RN55_9BACT</name>
<dbReference type="InterPro" id="IPR024983">
    <property type="entry name" value="CHAT_dom"/>
</dbReference>
<protein>
    <submittedName>
        <fullName evidence="2">Tetratricopeptide repeat protein</fullName>
    </submittedName>
</protein>
<reference evidence="2 3" key="1">
    <citation type="submission" date="2018-06" db="EMBL/GenBank/DDBJ databases">
        <title>Genomic Encyclopedia of Archaeal and Bacterial Type Strains, Phase II (KMG-II): from individual species to whole genera.</title>
        <authorList>
            <person name="Goeker M."/>
        </authorList>
    </citation>
    <scope>NUCLEOTIDE SEQUENCE [LARGE SCALE GENOMIC DNA]</scope>
    <source>
        <strain evidence="2 3">T4</strain>
    </source>
</reference>
<dbReference type="Proteomes" id="UP000248917">
    <property type="component" value="Unassembled WGS sequence"/>
</dbReference>
<evidence type="ECO:0000313" key="2">
    <source>
        <dbReference type="EMBL" id="PZV81549.1"/>
    </source>
</evidence>
<dbReference type="SUPFAM" id="SSF48452">
    <property type="entry name" value="TPR-like"/>
    <property type="match status" value="1"/>
</dbReference>
<accession>A0A326RN55</accession>
<comment type="caution">
    <text evidence="2">The sequence shown here is derived from an EMBL/GenBank/DDBJ whole genome shotgun (WGS) entry which is preliminary data.</text>
</comment>
<dbReference type="InterPro" id="IPR011990">
    <property type="entry name" value="TPR-like_helical_dom_sf"/>
</dbReference>
<dbReference type="EMBL" id="QKTX01000010">
    <property type="protein sequence ID" value="PZV81549.1"/>
    <property type="molecule type" value="Genomic_DNA"/>
</dbReference>
<dbReference type="Pfam" id="PF12770">
    <property type="entry name" value="CHAT"/>
    <property type="match status" value="1"/>
</dbReference>